<evidence type="ECO:0000313" key="4">
    <source>
        <dbReference type="EMBL" id="PRQ03683.1"/>
    </source>
</evidence>
<dbReference type="EMBL" id="PVNK01000071">
    <property type="protein sequence ID" value="PRQ03683.1"/>
    <property type="molecule type" value="Genomic_DNA"/>
</dbReference>
<organism evidence="4 5">
    <name type="scientific">Enhygromyxa salina</name>
    <dbReference type="NCBI Taxonomy" id="215803"/>
    <lineage>
        <taxon>Bacteria</taxon>
        <taxon>Pseudomonadati</taxon>
        <taxon>Myxococcota</taxon>
        <taxon>Polyangia</taxon>
        <taxon>Nannocystales</taxon>
        <taxon>Nannocystaceae</taxon>
        <taxon>Enhygromyxa</taxon>
    </lineage>
</organism>
<comment type="similarity">
    <text evidence="1">Belongs to the short-chain dehydrogenases/reductases (SDR) family.</text>
</comment>
<sequence length="244" mass="25417">MSAEVRSWALVTGASRGIGAAIAEQLAAAGHGILLNYRSNHEAAEQVRARIVEAGGAVELLPFDVANADASGAALASVLESDKVISVVVNNAGVSADAPFPALEREAWDSVLGPTLDGFYNVTRPLVMPMVRRRHGRIINISSVSGLIGNRGQVNYSAAKAGIIGATKALARELAKRKITVNAVAPGLIETEMAAHAPSKDMVKLIPMRRMGTAQEVAKLVRFLASDDAAYVTGQVVAIDGGLT</sequence>
<gene>
    <name evidence="4" type="primary">fabG_2</name>
    <name evidence="4" type="ORF">ENSA5_13050</name>
</gene>
<dbReference type="AlphaFoldDB" id="A0A2S9YF02"/>
<dbReference type="InterPro" id="IPR050259">
    <property type="entry name" value="SDR"/>
</dbReference>
<accession>A0A2S9YF02</accession>
<dbReference type="FunFam" id="3.40.50.720:FF:000173">
    <property type="entry name" value="3-oxoacyl-[acyl-carrier protein] reductase"/>
    <property type="match status" value="1"/>
</dbReference>
<dbReference type="RefSeq" id="WP_106390786.1">
    <property type="nucleotide sequence ID" value="NZ_PVNK01000071.1"/>
</dbReference>
<keyword evidence="5" id="KW-1185">Reference proteome</keyword>
<name>A0A2S9YF02_9BACT</name>
<dbReference type="Gene3D" id="3.40.50.720">
    <property type="entry name" value="NAD(P)-binding Rossmann-like Domain"/>
    <property type="match status" value="1"/>
</dbReference>
<dbReference type="PRINTS" id="PR00081">
    <property type="entry name" value="GDHRDH"/>
</dbReference>
<keyword evidence="2 4" id="KW-0560">Oxidoreductase</keyword>
<evidence type="ECO:0000313" key="5">
    <source>
        <dbReference type="Proteomes" id="UP000237968"/>
    </source>
</evidence>
<dbReference type="PRINTS" id="PR00080">
    <property type="entry name" value="SDRFAMILY"/>
</dbReference>
<dbReference type="EC" id="1.1.1.100" evidence="4"/>
<dbReference type="NCBIfam" id="NF004200">
    <property type="entry name" value="PRK05653.1-5"/>
    <property type="match status" value="1"/>
</dbReference>
<dbReference type="GO" id="GO:0004316">
    <property type="term" value="F:3-oxoacyl-[acyl-carrier-protein] reductase (NADPH) activity"/>
    <property type="evidence" value="ECO:0007669"/>
    <property type="project" value="UniProtKB-EC"/>
</dbReference>
<dbReference type="Pfam" id="PF13561">
    <property type="entry name" value="adh_short_C2"/>
    <property type="match status" value="1"/>
</dbReference>
<reference evidence="4 5" key="1">
    <citation type="submission" date="2018-03" db="EMBL/GenBank/DDBJ databases">
        <title>Draft Genome Sequences of the Obligatory Marine Myxobacteria Enhygromyxa salina SWB005.</title>
        <authorList>
            <person name="Poehlein A."/>
            <person name="Moghaddam J.A."/>
            <person name="Harms H."/>
            <person name="Alanjari M."/>
            <person name="Koenig G.M."/>
            <person name="Daniel R."/>
            <person name="Schaeberle T.F."/>
        </authorList>
    </citation>
    <scope>NUCLEOTIDE SEQUENCE [LARGE SCALE GENOMIC DNA]</scope>
    <source>
        <strain evidence="4 5">SWB005</strain>
    </source>
</reference>
<evidence type="ECO:0000256" key="2">
    <source>
        <dbReference type="ARBA" id="ARBA00023002"/>
    </source>
</evidence>
<dbReference type="SUPFAM" id="SSF51735">
    <property type="entry name" value="NAD(P)-binding Rossmann-fold domains"/>
    <property type="match status" value="1"/>
</dbReference>
<dbReference type="PANTHER" id="PTHR42879:SF2">
    <property type="entry name" value="3-OXOACYL-[ACYL-CARRIER-PROTEIN] REDUCTASE FABG"/>
    <property type="match status" value="1"/>
</dbReference>
<dbReference type="OrthoDB" id="9804774at2"/>
<dbReference type="InterPro" id="IPR057326">
    <property type="entry name" value="KR_dom"/>
</dbReference>
<proteinExistence type="inferred from homology"/>
<protein>
    <submittedName>
        <fullName evidence="4">3-oxoacyl-[acyl-carrier-protein] reductase FabG</fullName>
        <ecNumber evidence="4">1.1.1.100</ecNumber>
    </submittedName>
</protein>
<dbReference type="NCBIfam" id="NF009466">
    <property type="entry name" value="PRK12826.1-2"/>
    <property type="match status" value="1"/>
</dbReference>
<dbReference type="PANTHER" id="PTHR42879">
    <property type="entry name" value="3-OXOACYL-(ACYL-CARRIER-PROTEIN) REDUCTASE"/>
    <property type="match status" value="1"/>
</dbReference>
<dbReference type="InterPro" id="IPR002347">
    <property type="entry name" value="SDR_fam"/>
</dbReference>
<dbReference type="SMART" id="SM00822">
    <property type="entry name" value="PKS_KR"/>
    <property type="match status" value="1"/>
</dbReference>
<evidence type="ECO:0000256" key="1">
    <source>
        <dbReference type="ARBA" id="ARBA00006484"/>
    </source>
</evidence>
<feature type="domain" description="Ketoreductase" evidence="3">
    <location>
        <begin position="7"/>
        <end position="192"/>
    </location>
</feature>
<evidence type="ECO:0000259" key="3">
    <source>
        <dbReference type="SMART" id="SM00822"/>
    </source>
</evidence>
<dbReference type="InterPro" id="IPR036291">
    <property type="entry name" value="NAD(P)-bd_dom_sf"/>
</dbReference>
<comment type="caution">
    <text evidence="4">The sequence shown here is derived from an EMBL/GenBank/DDBJ whole genome shotgun (WGS) entry which is preliminary data.</text>
</comment>
<dbReference type="Proteomes" id="UP000237968">
    <property type="component" value="Unassembled WGS sequence"/>
</dbReference>